<protein>
    <recommendedName>
        <fullName evidence="1">Anti sigma-E protein RseA N-terminal domain-containing protein</fullName>
    </recommendedName>
</protein>
<dbReference type="InterPro" id="IPR005572">
    <property type="entry name" value="Anti-sigma_E_RseA_N"/>
</dbReference>
<reference evidence="2" key="1">
    <citation type="submission" date="2020-05" db="EMBL/GenBank/DDBJ databases">
        <title>Sulfur intermediates as new biogeochemical hubs in an aquatic model microbial ecosystem.</title>
        <authorList>
            <person name="Vigneron A."/>
        </authorList>
    </citation>
    <scope>NUCLEOTIDE SEQUENCE</scope>
    <source>
        <strain evidence="2">Bin.250</strain>
    </source>
</reference>
<dbReference type="PANTHER" id="PTHR38104:SF1">
    <property type="entry name" value="ANTI-SIGMA-E FACTOR RSEA"/>
    <property type="match status" value="1"/>
</dbReference>
<comment type="caution">
    <text evidence="2">The sequence shown here is derived from an EMBL/GenBank/DDBJ whole genome shotgun (WGS) entry which is preliminary data.</text>
</comment>
<dbReference type="InterPro" id="IPR036147">
    <property type="entry name" value="Anti-sigma_E_RseA_N_sf"/>
</dbReference>
<evidence type="ECO:0000313" key="3">
    <source>
        <dbReference type="Proteomes" id="UP000754644"/>
    </source>
</evidence>
<gene>
    <name evidence="2" type="ORF">HQ497_13225</name>
</gene>
<dbReference type="GO" id="GO:0016989">
    <property type="term" value="F:sigma factor antagonist activity"/>
    <property type="evidence" value="ECO:0007669"/>
    <property type="project" value="InterPro"/>
</dbReference>
<name>A0A973AB17_9GAMM</name>
<evidence type="ECO:0000259" key="1">
    <source>
        <dbReference type="Pfam" id="PF03872"/>
    </source>
</evidence>
<accession>A0A973AB17</accession>
<feature type="domain" description="Anti sigma-E protein RseA N-terminal" evidence="1">
    <location>
        <begin position="12"/>
        <end position="84"/>
    </location>
</feature>
<dbReference type="EMBL" id="JABMOJ010000497">
    <property type="protein sequence ID" value="NQV66316.1"/>
    <property type="molecule type" value="Genomic_DNA"/>
</dbReference>
<dbReference type="SUPFAM" id="SSF89069">
    <property type="entry name" value="N-terminal, cytoplasmic domain of anti-sigmaE factor RseA"/>
    <property type="match status" value="1"/>
</dbReference>
<proteinExistence type="predicted"/>
<sequence>MTDRIKESLSLSLSAWADGEASEIEVHQLLRQYGADESVMQDWVGFQHARATLRQDSPLSLGQHLALHSSIRAAIATDEPAHGDDLNRSTNAQRRPIAVWAKPAGGLAIAASLMVAVLLGVQQQAPSSSEVASNAASPIISHTGPVTVQTVGAGKLSGQSARPSVEEPMNDVGNGDAGLLAAQGDSAYETIDGQLELKALDVNKQRQLRAYLREHDQMVRMNPNTRTVMFESSKGGGQ</sequence>
<evidence type="ECO:0000313" key="2">
    <source>
        <dbReference type="EMBL" id="NQV66316.1"/>
    </source>
</evidence>
<dbReference type="AlphaFoldDB" id="A0A973AB17"/>
<organism evidence="2 3">
    <name type="scientific">SAR86 cluster bacterium</name>
    <dbReference type="NCBI Taxonomy" id="2030880"/>
    <lineage>
        <taxon>Bacteria</taxon>
        <taxon>Pseudomonadati</taxon>
        <taxon>Pseudomonadota</taxon>
        <taxon>Gammaproteobacteria</taxon>
        <taxon>SAR86 cluster</taxon>
    </lineage>
</organism>
<dbReference type="PANTHER" id="PTHR38104">
    <property type="match status" value="1"/>
</dbReference>
<dbReference type="CDD" id="cd16328">
    <property type="entry name" value="RseA_N"/>
    <property type="match status" value="1"/>
</dbReference>
<dbReference type="InterPro" id="IPR052383">
    <property type="entry name" value="Anti-sigma-E_RseA-like"/>
</dbReference>
<dbReference type="Pfam" id="PF03872">
    <property type="entry name" value="RseA_N"/>
    <property type="match status" value="1"/>
</dbReference>
<dbReference type="Gene3D" id="1.10.10.880">
    <property type="entry name" value="Anti sigma-E protein RseA, N-terminal domain"/>
    <property type="match status" value="1"/>
</dbReference>
<dbReference type="Proteomes" id="UP000754644">
    <property type="component" value="Unassembled WGS sequence"/>
</dbReference>